<dbReference type="SUPFAM" id="SSF47384">
    <property type="entry name" value="Homodimeric domain of signal transducing histidine kinase"/>
    <property type="match status" value="1"/>
</dbReference>
<sequence length="539" mass="59605">MKLKLTITICGLLLTGMLLINFVLLFLWKHDALRYKAEHDQAVLSHIRSLLIKENAAGEKGAAQDFVFSDFYEPSESGRFFVLLEAEKQAGQGREEKVGAGGHDQITVLLTSAAVEARNTGNQVSRTAASFSHGLFCNDLLVNARPVEKQGKVIGAIAVVRSLDSLSQTLWETEKMVLVYLLINVLALGAIGFFRMAGLVIRPVERLVALANQYSNHDPFRFVTDDSGGEFGKLSNSLNSMLVRIDEDRQTLQHTVTALEVANRTLKKQQQEMVRAEKLASVGRMAAGLAHEIGNPLSVIQGYLGILLGSEGQSEQHKDFLRRSEQEVQRIDKLIRQLLDFSRSAKGSPKVFSLHELLHSVVEMVKVQTAFRGIIIDCDFSAEEDRVYADREQLRQVFVNCLLNSADAIHMAEKGEVYRREGRVSVATALQCLLPNHQDRYQEKKGASQLLIRISDNGIGIIGEHLPVVFDPFYTSKEPGKGTGLGLSVSRSLIETAGGTMELQSEIGQGSSMLITLPGFFDEMDFTGEQRQKCNAPDM</sequence>
<comment type="caution">
    <text evidence="10">The sequence shown here is derived from an EMBL/GenBank/DDBJ whole genome shotgun (WGS) entry which is preliminary data.</text>
</comment>
<dbReference type="InterPro" id="IPR005467">
    <property type="entry name" value="His_kinase_dom"/>
</dbReference>
<dbReference type="EC" id="2.7.13.3" evidence="3"/>
<dbReference type="GO" id="GO:0016020">
    <property type="term" value="C:membrane"/>
    <property type="evidence" value="ECO:0007669"/>
    <property type="project" value="UniProtKB-SubCell"/>
</dbReference>
<feature type="domain" description="Histidine kinase" evidence="8">
    <location>
        <begin position="288"/>
        <end position="521"/>
    </location>
</feature>
<dbReference type="InterPro" id="IPR003661">
    <property type="entry name" value="HisK_dim/P_dom"/>
</dbReference>
<dbReference type="InterPro" id="IPR003594">
    <property type="entry name" value="HATPase_dom"/>
</dbReference>
<evidence type="ECO:0000256" key="5">
    <source>
        <dbReference type="ARBA" id="ARBA00022679"/>
    </source>
</evidence>
<dbReference type="SMART" id="SM00387">
    <property type="entry name" value="HATPase_c"/>
    <property type="match status" value="1"/>
</dbReference>
<comment type="subcellular location">
    <subcellularLocation>
        <location evidence="2">Membrane</location>
    </subcellularLocation>
</comment>
<evidence type="ECO:0000259" key="8">
    <source>
        <dbReference type="PROSITE" id="PS50109"/>
    </source>
</evidence>
<accession>A0A3S3UF99</accession>
<dbReference type="SUPFAM" id="SSF55874">
    <property type="entry name" value="ATPase domain of HSP90 chaperone/DNA topoisomerase II/histidine kinase"/>
    <property type="match status" value="1"/>
</dbReference>
<dbReference type="PRINTS" id="PR00344">
    <property type="entry name" value="BCTRLSENSOR"/>
</dbReference>
<dbReference type="InterPro" id="IPR036097">
    <property type="entry name" value="HisK_dim/P_sf"/>
</dbReference>
<dbReference type="PANTHER" id="PTHR43065">
    <property type="entry name" value="SENSOR HISTIDINE KINASE"/>
    <property type="match status" value="1"/>
</dbReference>
<dbReference type="PROSITE" id="PS50109">
    <property type="entry name" value="HIS_KIN"/>
    <property type="match status" value="1"/>
</dbReference>
<keyword evidence="7" id="KW-0812">Transmembrane</keyword>
<dbReference type="InterPro" id="IPR036890">
    <property type="entry name" value="HATPase_C_sf"/>
</dbReference>
<dbReference type="CDD" id="cd00082">
    <property type="entry name" value="HisKA"/>
    <property type="match status" value="1"/>
</dbReference>
<evidence type="ECO:0000259" key="9">
    <source>
        <dbReference type="PROSITE" id="PS50885"/>
    </source>
</evidence>
<comment type="catalytic activity">
    <reaction evidence="1">
        <text>ATP + protein L-histidine = ADP + protein N-phospho-L-histidine.</text>
        <dbReference type="EC" id="2.7.13.3"/>
    </reaction>
</comment>
<feature type="domain" description="HAMP" evidence="9">
    <location>
        <begin position="198"/>
        <end position="250"/>
    </location>
</feature>
<dbReference type="Gene3D" id="3.30.565.10">
    <property type="entry name" value="Histidine kinase-like ATPase, C-terminal domain"/>
    <property type="match status" value="1"/>
</dbReference>
<dbReference type="SMART" id="SM00388">
    <property type="entry name" value="HisKA"/>
    <property type="match status" value="1"/>
</dbReference>
<name>A0A3S3UF99_9BACT</name>
<keyword evidence="5" id="KW-0808">Transferase</keyword>
<keyword evidence="7" id="KW-0472">Membrane</keyword>
<dbReference type="Gene3D" id="1.10.287.130">
    <property type="match status" value="1"/>
</dbReference>
<keyword evidence="7" id="KW-1133">Transmembrane helix</keyword>
<keyword evidence="4" id="KW-0597">Phosphoprotein</keyword>
<protein>
    <recommendedName>
        <fullName evidence="3">histidine kinase</fullName>
        <ecNumber evidence="3">2.7.13.3</ecNumber>
    </recommendedName>
</protein>
<dbReference type="Gene3D" id="6.10.340.10">
    <property type="match status" value="1"/>
</dbReference>
<dbReference type="PROSITE" id="PS50885">
    <property type="entry name" value="HAMP"/>
    <property type="match status" value="1"/>
</dbReference>
<dbReference type="Pfam" id="PF02518">
    <property type="entry name" value="HATPase_c"/>
    <property type="match status" value="1"/>
</dbReference>
<dbReference type="GO" id="GO:0000155">
    <property type="term" value="F:phosphorelay sensor kinase activity"/>
    <property type="evidence" value="ECO:0007669"/>
    <property type="project" value="InterPro"/>
</dbReference>
<dbReference type="AlphaFoldDB" id="A0A3S3UF99"/>
<proteinExistence type="predicted"/>
<dbReference type="EMBL" id="MTKR01000006">
    <property type="protein sequence ID" value="RWX50910.1"/>
    <property type="molecule type" value="Genomic_DNA"/>
</dbReference>
<dbReference type="CDD" id="cd06225">
    <property type="entry name" value="HAMP"/>
    <property type="match status" value="1"/>
</dbReference>
<feature type="transmembrane region" description="Helical" evidence="7">
    <location>
        <begin position="6"/>
        <end position="28"/>
    </location>
</feature>
<dbReference type="Pfam" id="PF00512">
    <property type="entry name" value="HisKA"/>
    <property type="match status" value="1"/>
</dbReference>
<organism evidence="10 11">
    <name type="scientific">Candidatus Electrothrix marina</name>
    <dbReference type="NCBI Taxonomy" id="1859130"/>
    <lineage>
        <taxon>Bacteria</taxon>
        <taxon>Pseudomonadati</taxon>
        <taxon>Thermodesulfobacteriota</taxon>
        <taxon>Desulfobulbia</taxon>
        <taxon>Desulfobulbales</taxon>
        <taxon>Desulfobulbaceae</taxon>
        <taxon>Candidatus Electrothrix</taxon>
    </lineage>
</organism>
<dbReference type="InterPro" id="IPR003660">
    <property type="entry name" value="HAMP_dom"/>
</dbReference>
<reference evidence="10 11" key="1">
    <citation type="submission" date="2017-01" db="EMBL/GenBank/DDBJ databases">
        <title>The cable genome- insights into the physiology and evolution of filamentous bacteria capable of sulfide oxidation via long distance electron transfer.</title>
        <authorList>
            <person name="Schreiber L."/>
            <person name="Bjerg J.T."/>
            <person name="Boggild A."/>
            <person name="Van De Vossenberg J."/>
            <person name="Meysman F."/>
            <person name="Nielsen L.P."/>
            <person name="Schramm A."/>
            <person name="Kjeldsen K.U."/>
        </authorList>
    </citation>
    <scope>NUCLEOTIDE SEQUENCE [LARGE SCALE GENOMIC DNA]</scope>
    <source>
        <strain evidence="10">A3</strain>
    </source>
</reference>
<dbReference type="Proteomes" id="UP000287615">
    <property type="component" value="Unassembled WGS sequence"/>
</dbReference>
<evidence type="ECO:0000256" key="7">
    <source>
        <dbReference type="SAM" id="Phobius"/>
    </source>
</evidence>
<evidence type="ECO:0000313" key="11">
    <source>
        <dbReference type="Proteomes" id="UP000287615"/>
    </source>
</evidence>
<dbReference type="PANTHER" id="PTHR43065:SF42">
    <property type="entry name" value="TWO-COMPONENT SENSOR PPRA"/>
    <property type="match status" value="1"/>
</dbReference>
<gene>
    <name evidence="10" type="ORF">VU00_10062</name>
</gene>
<evidence type="ECO:0000256" key="1">
    <source>
        <dbReference type="ARBA" id="ARBA00000085"/>
    </source>
</evidence>
<evidence type="ECO:0000313" key="10">
    <source>
        <dbReference type="EMBL" id="RWX50910.1"/>
    </source>
</evidence>
<keyword evidence="6" id="KW-0418">Kinase</keyword>
<feature type="transmembrane region" description="Helical" evidence="7">
    <location>
        <begin position="177"/>
        <end position="197"/>
    </location>
</feature>
<dbReference type="InterPro" id="IPR004358">
    <property type="entry name" value="Sig_transdc_His_kin-like_C"/>
</dbReference>
<evidence type="ECO:0000256" key="6">
    <source>
        <dbReference type="ARBA" id="ARBA00022777"/>
    </source>
</evidence>
<evidence type="ECO:0000256" key="4">
    <source>
        <dbReference type="ARBA" id="ARBA00022553"/>
    </source>
</evidence>
<evidence type="ECO:0000256" key="2">
    <source>
        <dbReference type="ARBA" id="ARBA00004370"/>
    </source>
</evidence>
<evidence type="ECO:0000256" key="3">
    <source>
        <dbReference type="ARBA" id="ARBA00012438"/>
    </source>
</evidence>